<dbReference type="Proteomes" id="UP000224080">
    <property type="component" value="Unassembled WGS sequence"/>
</dbReference>
<evidence type="ECO:0000256" key="3">
    <source>
        <dbReference type="ARBA" id="ARBA00022917"/>
    </source>
</evidence>
<keyword evidence="3" id="KW-0648">Protein biosynthesis</keyword>
<comment type="caution">
    <text evidence="5">The sequence shown here is derived from an EMBL/GenBank/DDBJ whole genome shotgun (WGS) entry which is preliminary data.</text>
</comment>
<dbReference type="OrthoDB" id="2019491at2759"/>
<keyword evidence="2" id="KW-0488">Methylation</keyword>
<dbReference type="GO" id="GO:0005739">
    <property type="term" value="C:mitochondrion"/>
    <property type="evidence" value="ECO:0007669"/>
    <property type="project" value="UniProtKB-ARBA"/>
</dbReference>
<gene>
    <name evidence="5" type="ORF">GX51_05789</name>
</gene>
<dbReference type="GO" id="GO:0003747">
    <property type="term" value="F:translation release factor activity"/>
    <property type="evidence" value="ECO:0007669"/>
    <property type="project" value="InterPro"/>
</dbReference>
<dbReference type="AlphaFoldDB" id="A0A2B7WVE5"/>
<organism evidence="5 6">
    <name type="scientific">Blastomyces parvus</name>
    <dbReference type="NCBI Taxonomy" id="2060905"/>
    <lineage>
        <taxon>Eukaryota</taxon>
        <taxon>Fungi</taxon>
        <taxon>Dikarya</taxon>
        <taxon>Ascomycota</taxon>
        <taxon>Pezizomycotina</taxon>
        <taxon>Eurotiomycetes</taxon>
        <taxon>Eurotiomycetidae</taxon>
        <taxon>Onygenales</taxon>
        <taxon>Ajellomycetaceae</taxon>
        <taxon>Blastomyces</taxon>
    </lineage>
</organism>
<feature type="domain" description="Prokaryotic-type class I peptide chain release factors" evidence="4">
    <location>
        <begin position="400"/>
        <end position="416"/>
    </location>
</feature>
<dbReference type="Gene3D" id="6.10.140.1950">
    <property type="match status" value="1"/>
</dbReference>
<evidence type="ECO:0000259" key="4">
    <source>
        <dbReference type="PROSITE" id="PS00745"/>
    </source>
</evidence>
<dbReference type="InterPro" id="IPR045853">
    <property type="entry name" value="Pep_chain_release_fac_I_sf"/>
</dbReference>
<dbReference type="GO" id="GO:0032543">
    <property type="term" value="P:mitochondrial translation"/>
    <property type="evidence" value="ECO:0007669"/>
    <property type="project" value="UniProtKB-ARBA"/>
</dbReference>
<dbReference type="Gene3D" id="3.30.70.1660">
    <property type="match status" value="1"/>
</dbReference>
<dbReference type="SUPFAM" id="SSF75620">
    <property type="entry name" value="Release factor"/>
    <property type="match status" value="1"/>
</dbReference>
<evidence type="ECO:0000256" key="2">
    <source>
        <dbReference type="ARBA" id="ARBA00022481"/>
    </source>
</evidence>
<sequence length="552" mass="61490">MNVKLNANDKGREEIERTNASQMNWRVVEVEAALRAIYHHDHIDKGKSGLYAESIYYRTIIVPVRNTGPVSKWYCTTKGSWGNSYMRLGSIEGSLDKPIYSRGHRTVRVTTTSSMLNAPWICSRCLSRSVALAQRKQWPRQLRFNSTVPAPEVSISPVLLNRARSIANEHATLTSKLVETFDPRIAKRAGELATTATALKKWENANEAISELNNLLKDPSTDAELHSLAIEDLQSTTTSLAILSNNLKQTLIPRHPFADLPCLLELRPGAGGEEAGIFANELLRMYTMFCSNRGLRVTLLKKESENAGASGGSEDRLVEAVMEIETPGSYETLRTEAGVHRVQRVPATESKGRTHTSAVSVVILPSFPSNGEEGDSELNFDDPNSDYYIDPQEVNVEKMRAGGAGGQHVNKTESAIRLTHIPTGIVVGMQDSRSQHENRRKAWHILRARIAQQRREAREEEMVRLRRGAMGGVGKMGRGDKIRTYNFGQNRCTDHRSGLTLHNLGSIMEGGDGLEKIMDSVRGWLVDQEVDNVFAEEQMKLTQAAVKSKRKY</sequence>
<keyword evidence="6" id="KW-1185">Reference proteome</keyword>
<dbReference type="STRING" id="2060905.A0A2B7WVE5"/>
<accession>A0A2B7WVE5</accession>
<evidence type="ECO:0000256" key="1">
    <source>
        <dbReference type="ARBA" id="ARBA00010835"/>
    </source>
</evidence>
<dbReference type="Gene3D" id="3.30.160.20">
    <property type="match status" value="1"/>
</dbReference>
<protein>
    <submittedName>
        <fullName evidence="5">Peptide chain release factor 1</fullName>
    </submittedName>
</protein>
<dbReference type="InterPro" id="IPR050057">
    <property type="entry name" value="Prokaryotic/Mito_RF"/>
</dbReference>
<dbReference type="Pfam" id="PF00472">
    <property type="entry name" value="RF-1"/>
    <property type="match status" value="1"/>
</dbReference>
<dbReference type="Pfam" id="PF03462">
    <property type="entry name" value="PCRF"/>
    <property type="match status" value="1"/>
</dbReference>
<dbReference type="FunFam" id="3.30.160.20:FF:000070">
    <property type="entry name" value="Related to MRF1-peptide chain release factor, mitochondrial"/>
    <property type="match status" value="1"/>
</dbReference>
<evidence type="ECO:0000313" key="6">
    <source>
        <dbReference type="Proteomes" id="UP000224080"/>
    </source>
</evidence>
<dbReference type="InterPro" id="IPR005139">
    <property type="entry name" value="PCRF"/>
</dbReference>
<dbReference type="InterPro" id="IPR000352">
    <property type="entry name" value="Pep_chain_release_fac_I"/>
</dbReference>
<dbReference type="SMART" id="SM00937">
    <property type="entry name" value="PCRF"/>
    <property type="match status" value="1"/>
</dbReference>
<dbReference type="PANTHER" id="PTHR43804:SF7">
    <property type="entry name" value="LD18447P"/>
    <property type="match status" value="1"/>
</dbReference>
<reference evidence="5 6" key="1">
    <citation type="submission" date="2017-10" db="EMBL/GenBank/DDBJ databases">
        <title>Comparative genomics in systemic dimorphic fungi from Ajellomycetaceae.</title>
        <authorList>
            <person name="Munoz J.F."/>
            <person name="Mcewen J.G."/>
            <person name="Clay O.K."/>
            <person name="Cuomo C.A."/>
        </authorList>
    </citation>
    <scope>NUCLEOTIDE SEQUENCE [LARGE SCALE GENOMIC DNA]</scope>
    <source>
        <strain evidence="5 6">UAMH130</strain>
    </source>
</reference>
<dbReference type="PANTHER" id="PTHR43804">
    <property type="entry name" value="LD18447P"/>
    <property type="match status" value="1"/>
</dbReference>
<evidence type="ECO:0000313" key="5">
    <source>
        <dbReference type="EMBL" id="PGH00471.1"/>
    </source>
</evidence>
<dbReference type="EMBL" id="PDNC01000085">
    <property type="protein sequence ID" value="PGH00471.1"/>
    <property type="molecule type" value="Genomic_DNA"/>
</dbReference>
<dbReference type="PROSITE" id="PS00745">
    <property type="entry name" value="RF_PROK_I"/>
    <property type="match status" value="1"/>
</dbReference>
<comment type="similarity">
    <text evidence="1">Belongs to the prokaryotic/mitochondrial release factor family.</text>
</comment>
<proteinExistence type="inferred from homology"/>
<name>A0A2B7WVE5_9EURO</name>